<evidence type="ECO:0000256" key="4">
    <source>
        <dbReference type="ARBA" id="ARBA00023163"/>
    </source>
</evidence>
<proteinExistence type="inferred from homology"/>
<evidence type="ECO:0000256" key="3">
    <source>
        <dbReference type="ARBA" id="ARBA00023125"/>
    </source>
</evidence>
<evidence type="ECO:0000313" key="6">
    <source>
        <dbReference type="EMBL" id="MDO1538113.1"/>
    </source>
</evidence>
<dbReference type="Gene3D" id="3.40.190.290">
    <property type="match status" value="1"/>
</dbReference>
<comment type="similarity">
    <text evidence="1">Belongs to the LysR transcriptional regulatory family.</text>
</comment>
<dbReference type="PANTHER" id="PTHR30419">
    <property type="entry name" value="HTH-TYPE TRANSCRIPTIONAL REGULATOR YBHD"/>
    <property type="match status" value="1"/>
</dbReference>
<keyword evidence="7" id="KW-1185">Reference proteome</keyword>
<dbReference type="Pfam" id="PF03466">
    <property type="entry name" value="LysR_substrate"/>
    <property type="match status" value="1"/>
</dbReference>
<protein>
    <submittedName>
        <fullName evidence="6">LysR substrate-binding domain-containing protein</fullName>
    </submittedName>
</protein>
<dbReference type="InterPro" id="IPR050950">
    <property type="entry name" value="HTH-type_LysR_regulators"/>
</dbReference>
<evidence type="ECO:0000256" key="2">
    <source>
        <dbReference type="ARBA" id="ARBA00023015"/>
    </source>
</evidence>
<accession>A0ABT8SIF1</accession>
<dbReference type="RefSeq" id="WP_301816518.1">
    <property type="nucleotide sequence ID" value="NZ_JAUJZH010000071.1"/>
</dbReference>
<reference evidence="6" key="1">
    <citation type="submission" date="2023-06" db="EMBL/GenBank/DDBJ databases">
        <authorList>
            <person name="Jiang Y."/>
            <person name="Liu Q."/>
        </authorList>
    </citation>
    <scope>NUCLEOTIDE SEQUENCE</scope>
    <source>
        <strain evidence="6">CGMCC 1.12090</strain>
    </source>
</reference>
<keyword evidence="2" id="KW-0805">Transcription regulation</keyword>
<dbReference type="PROSITE" id="PS50931">
    <property type="entry name" value="HTH_LYSR"/>
    <property type="match status" value="1"/>
</dbReference>
<dbReference type="InterPro" id="IPR036388">
    <property type="entry name" value="WH-like_DNA-bd_sf"/>
</dbReference>
<organism evidence="6 7">
    <name type="scientific">Variovorax ginsengisoli</name>
    <dbReference type="NCBI Taxonomy" id="363844"/>
    <lineage>
        <taxon>Bacteria</taxon>
        <taxon>Pseudomonadati</taxon>
        <taxon>Pseudomonadota</taxon>
        <taxon>Betaproteobacteria</taxon>
        <taxon>Burkholderiales</taxon>
        <taxon>Comamonadaceae</taxon>
        <taxon>Variovorax</taxon>
    </lineage>
</organism>
<dbReference type="InterPro" id="IPR036390">
    <property type="entry name" value="WH_DNA-bd_sf"/>
</dbReference>
<comment type="caution">
    <text evidence="6">The sequence shown here is derived from an EMBL/GenBank/DDBJ whole genome shotgun (WGS) entry which is preliminary data.</text>
</comment>
<keyword evidence="4" id="KW-0804">Transcription</keyword>
<dbReference type="Pfam" id="PF00126">
    <property type="entry name" value="HTH_1"/>
    <property type="match status" value="1"/>
</dbReference>
<evidence type="ECO:0000313" key="7">
    <source>
        <dbReference type="Proteomes" id="UP001169027"/>
    </source>
</evidence>
<evidence type="ECO:0000259" key="5">
    <source>
        <dbReference type="PROSITE" id="PS50931"/>
    </source>
</evidence>
<evidence type="ECO:0000256" key="1">
    <source>
        <dbReference type="ARBA" id="ARBA00009437"/>
    </source>
</evidence>
<sequence>MPKAFSPEERAERLRHTLLSRLKMRHLALLQAVHRHRTLSRVALELRLSQPAITKALKEVEEIFLAQLFVRSRQGLVPTPTGEAVLHYALISLADMESTTDMLSAIDTGLAGRVRIGVTPHVPEALLDAAFTHLLGQTPRVAVMAKEGTTDELVAALGARELDCVIGRAYHESIDISITQEAIYEQLPCLVVPTNSRARLAKGALDWRRLAALDWIMPPRNSPMRRTFNAIFLGAGVQAPLPIVETQSLRSIESVLRREPNGITILARDVAAELTKSGSCATLPYELSWNLPPISFFVLQSGSKQPIVRALSLAIRQAATGLGPDASVR</sequence>
<keyword evidence="3" id="KW-0238">DNA-binding</keyword>
<dbReference type="EMBL" id="JAUKVY010000071">
    <property type="protein sequence ID" value="MDO1538113.1"/>
    <property type="molecule type" value="Genomic_DNA"/>
</dbReference>
<dbReference type="SUPFAM" id="SSF53850">
    <property type="entry name" value="Periplasmic binding protein-like II"/>
    <property type="match status" value="1"/>
</dbReference>
<name>A0ABT8SIF1_9BURK</name>
<dbReference type="Proteomes" id="UP001169027">
    <property type="component" value="Unassembled WGS sequence"/>
</dbReference>
<dbReference type="SUPFAM" id="SSF46785">
    <property type="entry name" value="Winged helix' DNA-binding domain"/>
    <property type="match status" value="1"/>
</dbReference>
<dbReference type="Gene3D" id="1.10.10.10">
    <property type="entry name" value="Winged helix-like DNA-binding domain superfamily/Winged helix DNA-binding domain"/>
    <property type="match status" value="1"/>
</dbReference>
<feature type="domain" description="HTH lysR-type" evidence="5">
    <location>
        <begin position="22"/>
        <end position="79"/>
    </location>
</feature>
<dbReference type="InterPro" id="IPR005119">
    <property type="entry name" value="LysR_subst-bd"/>
</dbReference>
<dbReference type="PANTHER" id="PTHR30419:SF8">
    <property type="entry name" value="NITROGEN ASSIMILATION TRANSCRIPTIONAL ACTIVATOR-RELATED"/>
    <property type="match status" value="1"/>
</dbReference>
<gene>
    <name evidence="6" type="ORF">Q2T77_38455</name>
</gene>
<dbReference type="InterPro" id="IPR000847">
    <property type="entry name" value="LysR_HTH_N"/>
</dbReference>